<dbReference type="AlphaFoldDB" id="A0A2T5VAX3"/>
<dbReference type="InterPro" id="IPR008927">
    <property type="entry name" value="6-PGluconate_DH-like_C_sf"/>
</dbReference>
<evidence type="ECO:0000259" key="1">
    <source>
        <dbReference type="Pfam" id="PF03446"/>
    </source>
</evidence>
<dbReference type="OrthoDB" id="9812907at2"/>
<reference evidence="2 3" key="1">
    <citation type="submission" date="2018-04" db="EMBL/GenBank/DDBJ databases">
        <title>Genomic Encyclopedia of Archaeal and Bacterial Type Strains, Phase II (KMG-II): from individual species to whole genera.</title>
        <authorList>
            <person name="Goeker M."/>
        </authorList>
    </citation>
    <scope>NUCLEOTIDE SEQUENCE [LARGE SCALE GENOMIC DNA]</scope>
    <source>
        <strain evidence="2 3">DSM 23382</strain>
    </source>
</reference>
<proteinExistence type="predicted"/>
<protein>
    <submittedName>
        <fullName evidence="2">3-hydroxyisobutyrate dehydrogenase-like beta-hydroxyacid dehydrogenase</fullName>
    </submittedName>
</protein>
<name>A0A2T5VAX3_9HYPH</name>
<dbReference type="SUPFAM" id="SSF48179">
    <property type="entry name" value="6-phosphogluconate dehydrogenase C-terminal domain-like"/>
    <property type="match status" value="1"/>
</dbReference>
<dbReference type="PANTHER" id="PTHR43580:SF2">
    <property type="entry name" value="CYTOKINE-LIKE NUCLEAR FACTOR N-PAC"/>
    <property type="match status" value="1"/>
</dbReference>
<accession>A0A2T5VAX3</accession>
<dbReference type="InterPro" id="IPR051265">
    <property type="entry name" value="HIBADH-related_NP60_sf"/>
</dbReference>
<gene>
    <name evidence="2" type="ORF">C8N35_10371</name>
</gene>
<dbReference type="InterPro" id="IPR036291">
    <property type="entry name" value="NAD(P)-bd_dom_sf"/>
</dbReference>
<sequence>MKLSLLLFALSMKLRFARRNNELLRSRLQARTASIWIQTEDHRVGRVFVLGKGQVFTRSGGRGDADVTMIWKDADIAFKAMTSRDPQAVARALETADLRLVGDASVAQWFASLIQAMKGPSATPTSAEKVAVIGLGKMGAGLAHNIQKNGIPLVVFNRTAAKAQAFVDHGALLAKSPRDAAAQASIVVTSLMDDQSVRDIVTSPDGILAGLAPGGIHLCATTISPDLAREMAQLHREHGTHFVSGAVVGRPRAAEAGDLITLMAGDKEAVERCKPVCATYSGMTMVLGEDPGLANHAKLSVNYFAVSNMELMGQIYAFADAVGIDRAFYGRLFDASYANPTLKLYAAKIRDQEFQTEVGFELVGGLKDVKLMRAVSEATSRSLDYAPLIIEKMERAVERGRAHSDWSVFTEVPCDR</sequence>
<organism evidence="2 3">
    <name type="scientific">Breoghania corrubedonensis</name>
    <dbReference type="NCBI Taxonomy" id="665038"/>
    <lineage>
        <taxon>Bacteria</taxon>
        <taxon>Pseudomonadati</taxon>
        <taxon>Pseudomonadota</taxon>
        <taxon>Alphaproteobacteria</taxon>
        <taxon>Hyphomicrobiales</taxon>
        <taxon>Stappiaceae</taxon>
        <taxon>Breoghania</taxon>
    </lineage>
</organism>
<dbReference type="Gene3D" id="1.10.1040.10">
    <property type="entry name" value="N-(1-d-carboxylethyl)-l-norvaline Dehydrogenase, domain 2"/>
    <property type="match status" value="1"/>
</dbReference>
<evidence type="ECO:0000313" key="3">
    <source>
        <dbReference type="Proteomes" id="UP000244081"/>
    </source>
</evidence>
<dbReference type="PANTHER" id="PTHR43580">
    <property type="entry name" value="OXIDOREDUCTASE GLYR1-RELATED"/>
    <property type="match status" value="1"/>
</dbReference>
<comment type="caution">
    <text evidence="2">The sequence shown here is derived from an EMBL/GenBank/DDBJ whole genome shotgun (WGS) entry which is preliminary data.</text>
</comment>
<dbReference type="InterPro" id="IPR006115">
    <property type="entry name" value="6PGDH_NADP-bd"/>
</dbReference>
<dbReference type="InterPro" id="IPR013328">
    <property type="entry name" value="6PGD_dom2"/>
</dbReference>
<dbReference type="Pfam" id="PF03446">
    <property type="entry name" value="NAD_binding_2"/>
    <property type="match status" value="1"/>
</dbReference>
<dbReference type="Proteomes" id="UP000244081">
    <property type="component" value="Unassembled WGS sequence"/>
</dbReference>
<dbReference type="RefSeq" id="WP_107989726.1">
    <property type="nucleotide sequence ID" value="NZ_QAYG01000003.1"/>
</dbReference>
<dbReference type="SUPFAM" id="SSF51735">
    <property type="entry name" value="NAD(P)-binding Rossmann-fold domains"/>
    <property type="match status" value="1"/>
</dbReference>
<evidence type="ECO:0000313" key="2">
    <source>
        <dbReference type="EMBL" id="PTW60891.1"/>
    </source>
</evidence>
<dbReference type="EMBL" id="QAYG01000003">
    <property type="protein sequence ID" value="PTW60891.1"/>
    <property type="molecule type" value="Genomic_DNA"/>
</dbReference>
<keyword evidence="3" id="KW-1185">Reference proteome</keyword>
<dbReference type="Gene3D" id="3.40.50.720">
    <property type="entry name" value="NAD(P)-binding Rossmann-like Domain"/>
    <property type="match status" value="1"/>
</dbReference>
<feature type="domain" description="6-phosphogluconate dehydrogenase NADP-binding" evidence="1">
    <location>
        <begin position="129"/>
        <end position="286"/>
    </location>
</feature>
<dbReference type="GO" id="GO:0050661">
    <property type="term" value="F:NADP binding"/>
    <property type="evidence" value="ECO:0007669"/>
    <property type="project" value="InterPro"/>
</dbReference>